<dbReference type="EMBL" id="LBTR01000024">
    <property type="protein sequence ID" value="KKQ44585.1"/>
    <property type="molecule type" value="Genomic_DNA"/>
</dbReference>
<evidence type="ECO:0000313" key="2">
    <source>
        <dbReference type="EMBL" id="KKQ44585.1"/>
    </source>
</evidence>
<dbReference type="Proteomes" id="UP000034603">
    <property type="component" value="Unassembled WGS sequence"/>
</dbReference>
<proteinExistence type="predicted"/>
<accession>A0A0G0I112</accession>
<gene>
    <name evidence="2" type="ORF">US62_C0024G0007</name>
</gene>
<sequence length="128" mass="13923">MKKIKNQKGYIALSSVLIVSALVILIGVSTSLLSVNDLLSSFSNKKSNEVVDLTESCVEDVLLKLNEENVINNGTINLPGQVCNVTINSHTGNDWDFTVDANKESFYQSVRVSATRGSTVTISSWLDN</sequence>
<protein>
    <submittedName>
        <fullName evidence="2">Uncharacterized protein</fullName>
    </submittedName>
</protein>
<reference evidence="2 3" key="1">
    <citation type="journal article" date="2015" name="Nature">
        <title>rRNA introns, odd ribosomes, and small enigmatic genomes across a large radiation of phyla.</title>
        <authorList>
            <person name="Brown C.T."/>
            <person name="Hug L.A."/>
            <person name="Thomas B.C."/>
            <person name="Sharon I."/>
            <person name="Castelle C.J."/>
            <person name="Singh A."/>
            <person name="Wilkins M.J."/>
            <person name="Williams K.H."/>
            <person name="Banfield J.F."/>
        </authorList>
    </citation>
    <scope>NUCLEOTIDE SEQUENCE [LARGE SCALE GENOMIC DNA]</scope>
</reference>
<keyword evidence="1" id="KW-0812">Transmembrane</keyword>
<organism evidence="2 3">
    <name type="scientific">Candidatus Woesebacteria bacterium GW2011_GWA1_37_8</name>
    <dbReference type="NCBI Taxonomy" id="1618546"/>
    <lineage>
        <taxon>Bacteria</taxon>
        <taxon>Candidatus Woeseibacteriota</taxon>
    </lineage>
</organism>
<keyword evidence="1" id="KW-1133">Transmembrane helix</keyword>
<comment type="caution">
    <text evidence="2">The sequence shown here is derived from an EMBL/GenBank/DDBJ whole genome shotgun (WGS) entry which is preliminary data.</text>
</comment>
<dbReference type="AlphaFoldDB" id="A0A0G0I112"/>
<name>A0A0G0I112_9BACT</name>
<evidence type="ECO:0000313" key="3">
    <source>
        <dbReference type="Proteomes" id="UP000034603"/>
    </source>
</evidence>
<keyword evidence="1" id="KW-0472">Membrane</keyword>
<evidence type="ECO:0000256" key="1">
    <source>
        <dbReference type="SAM" id="Phobius"/>
    </source>
</evidence>
<feature type="transmembrane region" description="Helical" evidence="1">
    <location>
        <begin position="12"/>
        <end position="35"/>
    </location>
</feature>